<protein>
    <submittedName>
        <fullName evidence="4">DUF2510 domain-containing protein</fullName>
    </submittedName>
</protein>
<dbReference type="Proteomes" id="UP001620295">
    <property type="component" value="Unassembled WGS sequence"/>
</dbReference>
<comment type="caution">
    <text evidence="4">The sequence shown here is derived from an EMBL/GenBank/DDBJ whole genome shotgun (WGS) entry which is preliminary data.</text>
</comment>
<proteinExistence type="predicted"/>
<feature type="region of interest" description="Disordered" evidence="1">
    <location>
        <begin position="87"/>
        <end position="158"/>
    </location>
</feature>
<dbReference type="RefSeq" id="WP_404746644.1">
    <property type="nucleotide sequence ID" value="NZ_JBJDQH010000006.1"/>
</dbReference>
<accession>A0ABW8LQ58</accession>
<evidence type="ECO:0000313" key="5">
    <source>
        <dbReference type="Proteomes" id="UP001620295"/>
    </source>
</evidence>
<reference evidence="4 5" key="1">
    <citation type="submission" date="2024-11" db="EMBL/GenBank/DDBJ databases">
        <title>The Natural Products Discovery Center: Release of the First 8490 Sequenced Strains for Exploring Actinobacteria Biosynthetic Diversity.</title>
        <authorList>
            <person name="Kalkreuter E."/>
            <person name="Kautsar S.A."/>
            <person name="Yang D."/>
            <person name="Bader C.D."/>
            <person name="Teijaro C.N."/>
            <person name="Fluegel L."/>
            <person name="Davis C.M."/>
            <person name="Simpson J.R."/>
            <person name="Lauterbach L."/>
            <person name="Steele A.D."/>
            <person name="Gui C."/>
            <person name="Meng S."/>
            <person name="Li G."/>
            <person name="Viehrig K."/>
            <person name="Ye F."/>
            <person name="Su P."/>
            <person name="Kiefer A.F."/>
            <person name="Nichols A."/>
            <person name="Cepeda A.J."/>
            <person name="Yan W."/>
            <person name="Fan B."/>
            <person name="Jiang Y."/>
            <person name="Adhikari A."/>
            <person name="Zheng C.-J."/>
            <person name="Schuster L."/>
            <person name="Cowan T.M."/>
            <person name="Smanski M.J."/>
            <person name="Chevrette M.G."/>
            <person name="De Carvalho L.P.S."/>
            <person name="Shen B."/>
        </authorList>
    </citation>
    <scope>NUCLEOTIDE SEQUENCE [LARGE SCALE GENOMIC DNA]</scope>
    <source>
        <strain evidence="4 5">NPDC020863</strain>
    </source>
</reference>
<evidence type="ECO:0000256" key="2">
    <source>
        <dbReference type="SAM" id="Phobius"/>
    </source>
</evidence>
<name>A0ABW8LQ58_9ACTN</name>
<dbReference type="InterPro" id="IPR018929">
    <property type="entry name" value="DUF2510"/>
</dbReference>
<feature type="compositionally biased region" description="Low complexity" evidence="1">
    <location>
        <begin position="141"/>
        <end position="154"/>
    </location>
</feature>
<dbReference type="Pfam" id="PF10708">
    <property type="entry name" value="DUF2510"/>
    <property type="match status" value="1"/>
</dbReference>
<feature type="compositionally biased region" description="Gly residues" evidence="1">
    <location>
        <begin position="127"/>
        <end position="140"/>
    </location>
</feature>
<keyword evidence="2" id="KW-1133">Transmembrane helix</keyword>
<evidence type="ECO:0000259" key="3">
    <source>
        <dbReference type="Pfam" id="PF10708"/>
    </source>
</evidence>
<dbReference type="EMBL" id="JBJDQH010000006">
    <property type="protein sequence ID" value="MFK4266860.1"/>
    <property type="molecule type" value="Genomic_DNA"/>
</dbReference>
<feature type="compositionally biased region" description="Low complexity" evidence="1">
    <location>
        <begin position="101"/>
        <end position="114"/>
    </location>
</feature>
<evidence type="ECO:0000313" key="4">
    <source>
        <dbReference type="EMBL" id="MFK4266860.1"/>
    </source>
</evidence>
<organism evidence="4 5">
    <name type="scientific">Streptomyces milbemycinicus</name>
    <dbReference type="NCBI Taxonomy" id="476552"/>
    <lineage>
        <taxon>Bacteria</taxon>
        <taxon>Bacillati</taxon>
        <taxon>Actinomycetota</taxon>
        <taxon>Actinomycetes</taxon>
        <taxon>Kitasatosporales</taxon>
        <taxon>Streptomycetaceae</taxon>
        <taxon>Streptomyces</taxon>
    </lineage>
</organism>
<evidence type="ECO:0000256" key="1">
    <source>
        <dbReference type="SAM" id="MobiDB-lite"/>
    </source>
</evidence>
<feature type="transmembrane region" description="Helical" evidence="2">
    <location>
        <begin position="67"/>
        <end position="88"/>
    </location>
</feature>
<feature type="compositionally biased region" description="Basic and acidic residues" evidence="1">
    <location>
        <begin position="90"/>
        <end position="100"/>
    </location>
</feature>
<keyword evidence="2" id="KW-0812">Transmembrane</keyword>
<keyword evidence="2" id="KW-0472">Membrane</keyword>
<feature type="domain" description="DUF2510" evidence="3">
    <location>
        <begin position="5"/>
        <end position="39"/>
    </location>
</feature>
<feature type="region of interest" description="Disordered" evidence="1">
    <location>
        <begin position="33"/>
        <end position="63"/>
    </location>
</feature>
<keyword evidence="5" id="KW-1185">Reference proteome</keyword>
<sequence length="335" mass="34145">MTTPPGWYPDPGYTGLGPAPERWWDGFGWTEHTREALGPTSQTFGPPVPVYSPGEDGTPARGRGPKIAAAVVVAAVVAAAIAGGVALLGDDDKGSDDRAKPGPTATTSAPAPDGSSGGDNGWNSDGGTSGGGDDGRGPGGPTDTPTAPTPSDDPSIAEDALNGISLPVLDGWKETRSSAGGAGVTTEDTYPCPNDAKSNCLRGGVFSMPATGFKAKSAEGIAKEDIKQAAESSYGKNPQNGKESYGGITSHKQLKSEAVTVAGQKGYLVRWKVITKKGEDGYVQTLAFPSPLLPDTMVLVRFGFDVSDKAPPLSVMDKIVKGIRALGDSGNGESV</sequence>
<gene>
    <name evidence="4" type="ORF">ACI2L5_18235</name>
</gene>